<feature type="repeat" description="ANK" evidence="3">
    <location>
        <begin position="733"/>
        <end position="765"/>
    </location>
</feature>
<evidence type="ECO:0000313" key="5">
    <source>
        <dbReference type="EMBL" id="KAK7998999.1"/>
    </source>
</evidence>
<evidence type="ECO:0000256" key="2">
    <source>
        <dbReference type="ARBA" id="ARBA00023043"/>
    </source>
</evidence>
<keyword evidence="2 3" id="KW-0040">ANK repeat</keyword>
<dbReference type="Pfam" id="PF14420">
    <property type="entry name" value="Clr5"/>
    <property type="match status" value="1"/>
</dbReference>
<name>A0ABR1R481_9PEZI</name>
<dbReference type="PANTHER" id="PTHR24123">
    <property type="entry name" value="ANKYRIN REPEAT-CONTAINING"/>
    <property type="match status" value="1"/>
</dbReference>
<feature type="domain" description="Clr5" evidence="4">
    <location>
        <begin position="4"/>
        <end position="74"/>
    </location>
</feature>
<dbReference type="SUPFAM" id="SSF48403">
    <property type="entry name" value="Ankyrin repeat"/>
    <property type="match status" value="2"/>
</dbReference>
<sequence length="1215" mass="134028">MPSSSEWEDHKSQILALIAENQLTLVIETMKQHGFTASYLCLLAVYHATSQSTTSLTHSKAQYEQQLVKWNARKNLKKGGWRAVITVYDRLVHRHGERNVRLLISGTPVEKKRIAKNRCRYCREESRTMDLVTDSDGHLPRGVSFQVLRANGEWMSLPPDELQTERSSTAGIPMVSNRSILPASLREAADPEEVIDVTIPDAVPSPSFSAFMIWENLEDPVISATAASDPIPTLSFVEQRPGSLSPFNFSPVQLNFSPIVWPDSISANSGQKTPEQILLDLGFFRFEKRLLEGTGATNLHTWLAGHVHFLQSPTIQFLSCVKVSQRSPFELLGTQLAGHHYVHSLMQPFMSMLPGKDLSTAQNVMDFDAHIHRLLLFSFANRFSGLEMVDLTRVLGFLSQYKNIGSLLMQLKGIPGPYSKAIAVGLFKLCVESGEAQAVQQLLEIKKINVNTIFLTHNGQRFTPLERASQLQDADMVYVLLANGADVNKSYEPQEGPLTRLIYGVERGTTINTVAQRAVFQLLDAGARVEWRVLEYVLYSLHAKGVAFRLTLTFLDQNTEASLPRNLLLRAAKELDEEQMSKVLKSVVSRHGLIKGRDPGQSREQIHQVLVECAAKGHLRLVEMLLPHHAYPVTDVLCGAIRGHHKDLAETIVSEYGPSLDSESHNIDLPTHPLITAIAAEDDDLIRLCEGNGSLSRLQDRHFTSAMNAAASTGNFRYVRRLLEIRRHPDPLQLTRPLLYAIQGGYKDIAFMLLEAGADVNLNTNFKNSPPDPFMAAILRGDRSLVHAIMDANFAGCPGDWYESFCPCYEVDGEETTILSALIRLGDQSLITKALHVIPNHLRLQESDVEGIMKERQQGMFQFLLEQKPFRHTAATARLKFAAASNDWTTVREMLGLGANPGNLGVLIAAADTSQEMFQFLFEKVSWSLVPCLDDSDSSGEYGWNTCGACLLEHVIKKGVSALPLLAFIIKTGRLDLNDLPARPYLTPLGAAIAACSDGRSHGLTPTRMLLEAGCNPNAIIIARGYVSRDDSSTDGNLTPILLAIQLKRTDLVALLLEKHADVNKEAILGIQRTPLQMAAELGCLEIVKLLLSNGADVNAQPAFRAGGTALQLAAISGNCNIACVLLEHGADLHQPPRILGRWPLEGAAEHGRLEMIDYLWRVSDGKGFSDEICDRAIELAGYNGHEACQDLIRDLKISKSPSTCGFMSGALAMA</sequence>
<dbReference type="PROSITE" id="PS50297">
    <property type="entry name" value="ANK_REP_REGION"/>
    <property type="match status" value="3"/>
</dbReference>
<dbReference type="InterPro" id="IPR036770">
    <property type="entry name" value="Ankyrin_rpt-contain_sf"/>
</dbReference>
<evidence type="ECO:0000259" key="4">
    <source>
        <dbReference type="Pfam" id="PF14420"/>
    </source>
</evidence>
<feature type="repeat" description="ANK" evidence="3">
    <location>
        <begin position="1071"/>
        <end position="1103"/>
    </location>
</feature>
<protein>
    <recommendedName>
        <fullName evidence="4">Clr5 domain-containing protein</fullName>
    </recommendedName>
</protein>
<keyword evidence="6" id="KW-1185">Reference proteome</keyword>
<dbReference type="Pfam" id="PF12796">
    <property type="entry name" value="Ank_2"/>
    <property type="match status" value="2"/>
</dbReference>
<evidence type="ECO:0000256" key="3">
    <source>
        <dbReference type="PROSITE-ProRule" id="PRU00023"/>
    </source>
</evidence>
<dbReference type="PANTHER" id="PTHR24123:SF33">
    <property type="entry name" value="PROTEIN HOS4"/>
    <property type="match status" value="1"/>
</dbReference>
<comment type="caution">
    <text evidence="5">The sequence shown here is derived from an EMBL/GenBank/DDBJ whole genome shotgun (WGS) entry which is preliminary data.</text>
</comment>
<dbReference type="InterPro" id="IPR025676">
    <property type="entry name" value="Clr5_dom"/>
</dbReference>
<evidence type="ECO:0000313" key="6">
    <source>
        <dbReference type="Proteomes" id="UP001396898"/>
    </source>
</evidence>
<keyword evidence="1" id="KW-0677">Repeat</keyword>
<evidence type="ECO:0000256" key="1">
    <source>
        <dbReference type="ARBA" id="ARBA00022737"/>
    </source>
</evidence>
<reference evidence="5 6" key="1">
    <citation type="submission" date="2023-01" db="EMBL/GenBank/DDBJ databases">
        <title>Analysis of 21 Apiospora genomes using comparative genomics revels a genus with tremendous synthesis potential of carbohydrate active enzymes and secondary metabolites.</title>
        <authorList>
            <person name="Sorensen T."/>
        </authorList>
    </citation>
    <scope>NUCLEOTIDE SEQUENCE [LARGE SCALE GENOMIC DNA]</scope>
    <source>
        <strain evidence="5 6">CBS 20057</strain>
    </source>
</reference>
<accession>A0ABR1R481</accession>
<feature type="repeat" description="ANK" evidence="3">
    <location>
        <begin position="460"/>
        <end position="492"/>
    </location>
</feature>
<dbReference type="SMART" id="SM00248">
    <property type="entry name" value="ANK"/>
    <property type="match status" value="6"/>
</dbReference>
<dbReference type="Gene3D" id="1.25.40.20">
    <property type="entry name" value="Ankyrin repeat-containing domain"/>
    <property type="match status" value="4"/>
</dbReference>
<dbReference type="PROSITE" id="PS50088">
    <property type="entry name" value="ANK_REPEAT"/>
    <property type="match status" value="4"/>
</dbReference>
<dbReference type="EMBL" id="JAQQWI010000019">
    <property type="protein sequence ID" value="KAK7998999.1"/>
    <property type="molecule type" value="Genomic_DNA"/>
</dbReference>
<dbReference type="Proteomes" id="UP001396898">
    <property type="component" value="Unassembled WGS sequence"/>
</dbReference>
<feature type="repeat" description="ANK" evidence="3">
    <location>
        <begin position="1106"/>
        <end position="1138"/>
    </location>
</feature>
<organism evidence="5 6">
    <name type="scientific">Apiospora marii</name>
    <dbReference type="NCBI Taxonomy" id="335849"/>
    <lineage>
        <taxon>Eukaryota</taxon>
        <taxon>Fungi</taxon>
        <taxon>Dikarya</taxon>
        <taxon>Ascomycota</taxon>
        <taxon>Pezizomycotina</taxon>
        <taxon>Sordariomycetes</taxon>
        <taxon>Xylariomycetidae</taxon>
        <taxon>Amphisphaeriales</taxon>
        <taxon>Apiosporaceae</taxon>
        <taxon>Apiospora</taxon>
    </lineage>
</organism>
<gene>
    <name evidence="5" type="ORF">PG991_014674</name>
</gene>
<dbReference type="InterPro" id="IPR002110">
    <property type="entry name" value="Ankyrin_rpt"/>
</dbReference>
<dbReference type="InterPro" id="IPR051165">
    <property type="entry name" value="Multifunctional_ANK_Repeat"/>
</dbReference>
<proteinExistence type="predicted"/>